<dbReference type="AlphaFoldDB" id="A0A2Z6N0K1"/>
<name>A0A2Z6N0K1_TRISU</name>
<proteinExistence type="predicted"/>
<gene>
    <name evidence="3" type="ORF">TSUD_160320</name>
</gene>
<evidence type="ECO:0000313" key="3">
    <source>
        <dbReference type="EMBL" id="GAU37281.1"/>
    </source>
</evidence>
<feature type="transmembrane region" description="Helical" evidence="2">
    <location>
        <begin position="106"/>
        <end position="128"/>
    </location>
</feature>
<feature type="region of interest" description="Disordered" evidence="1">
    <location>
        <begin position="136"/>
        <end position="161"/>
    </location>
</feature>
<evidence type="ECO:0000313" key="4">
    <source>
        <dbReference type="Proteomes" id="UP000242715"/>
    </source>
</evidence>
<feature type="compositionally biased region" description="Low complexity" evidence="1">
    <location>
        <begin position="139"/>
        <end position="152"/>
    </location>
</feature>
<keyword evidence="2" id="KW-0472">Membrane</keyword>
<accession>A0A2Z6N0K1</accession>
<dbReference type="Proteomes" id="UP000242715">
    <property type="component" value="Unassembled WGS sequence"/>
</dbReference>
<keyword evidence="2" id="KW-0812">Transmembrane</keyword>
<reference evidence="4" key="1">
    <citation type="journal article" date="2017" name="Front. Plant Sci.">
        <title>Climate Clever Clovers: New Paradigm to Reduce the Environmental Footprint of Ruminants by Breeding Low Methanogenic Forages Utilizing Haplotype Variation.</title>
        <authorList>
            <person name="Kaur P."/>
            <person name="Appels R."/>
            <person name="Bayer P.E."/>
            <person name="Keeble-Gagnere G."/>
            <person name="Wang J."/>
            <person name="Hirakawa H."/>
            <person name="Shirasawa K."/>
            <person name="Vercoe P."/>
            <person name="Stefanova K."/>
            <person name="Durmic Z."/>
            <person name="Nichols P."/>
            <person name="Revell C."/>
            <person name="Isobe S.N."/>
            <person name="Edwards D."/>
            <person name="Erskine W."/>
        </authorList>
    </citation>
    <scope>NUCLEOTIDE SEQUENCE [LARGE SCALE GENOMIC DNA]</scope>
    <source>
        <strain evidence="4">cv. Daliak</strain>
    </source>
</reference>
<sequence>MALEQADVMKWTQNQKDLAVQRNYAISIPKSNNNKKVNLSLQMHPFGNGDSRHTKFSDPFLNGLEIFKISDNSLHNLAGPNPDPIQNPNNPNAGQKKKKSTSGTTLIGVVLGAVFGVVLVFIVVFFIFRSKRKTKGEMATTTKESKSSATSKWGPLSSGTSVAHVSDFNKSSEVSVSTMTTTSSGDNSYGYNKESVFSEIVDPKAR</sequence>
<evidence type="ECO:0000256" key="1">
    <source>
        <dbReference type="SAM" id="MobiDB-lite"/>
    </source>
</evidence>
<evidence type="ECO:0008006" key="5">
    <source>
        <dbReference type="Google" id="ProtNLM"/>
    </source>
</evidence>
<evidence type="ECO:0000256" key="2">
    <source>
        <dbReference type="SAM" id="Phobius"/>
    </source>
</evidence>
<dbReference type="PANTHER" id="PTHR34590">
    <property type="entry name" value="OS03G0124300 PROTEIN-RELATED"/>
    <property type="match status" value="1"/>
</dbReference>
<keyword evidence="4" id="KW-1185">Reference proteome</keyword>
<dbReference type="InterPro" id="IPR045272">
    <property type="entry name" value="ANXUR1/2-like"/>
</dbReference>
<dbReference type="GO" id="GO:0004714">
    <property type="term" value="F:transmembrane receptor protein tyrosine kinase activity"/>
    <property type="evidence" value="ECO:0007669"/>
    <property type="project" value="InterPro"/>
</dbReference>
<dbReference type="EMBL" id="DF973664">
    <property type="protein sequence ID" value="GAU37281.1"/>
    <property type="molecule type" value="Genomic_DNA"/>
</dbReference>
<dbReference type="PANTHER" id="PTHR34590:SF15">
    <property type="entry name" value="PROTEIN KINASE DOMAIN-CONTAINING PROTEIN"/>
    <property type="match status" value="1"/>
</dbReference>
<feature type="region of interest" description="Disordered" evidence="1">
    <location>
        <begin position="77"/>
        <end position="100"/>
    </location>
</feature>
<organism evidence="3 4">
    <name type="scientific">Trifolium subterraneum</name>
    <name type="common">Subterranean clover</name>
    <dbReference type="NCBI Taxonomy" id="3900"/>
    <lineage>
        <taxon>Eukaryota</taxon>
        <taxon>Viridiplantae</taxon>
        <taxon>Streptophyta</taxon>
        <taxon>Embryophyta</taxon>
        <taxon>Tracheophyta</taxon>
        <taxon>Spermatophyta</taxon>
        <taxon>Magnoliopsida</taxon>
        <taxon>eudicotyledons</taxon>
        <taxon>Gunneridae</taxon>
        <taxon>Pentapetalae</taxon>
        <taxon>rosids</taxon>
        <taxon>fabids</taxon>
        <taxon>Fabales</taxon>
        <taxon>Fabaceae</taxon>
        <taxon>Papilionoideae</taxon>
        <taxon>50 kb inversion clade</taxon>
        <taxon>NPAAA clade</taxon>
        <taxon>Hologalegina</taxon>
        <taxon>IRL clade</taxon>
        <taxon>Trifolieae</taxon>
        <taxon>Trifolium</taxon>
    </lineage>
</organism>
<protein>
    <recommendedName>
        <fullName evidence="5">Malectin-like domain-containing protein</fullName>
    </recommendedName>
</protein>
<keyword evidence="2" id="KW-1133">Transmembrane helix</keyword>